<evidence type="ECO:0000256" key="1">
    <source>
        <dbReference type="ARBA" id="ARBA00004167"/>
    </source>
</evidence>
<reference evidence="9 10" key="1">
    <citation type="submission" date="2024-06" db="EMBL/GenBank/DDBJ databases">
        <title>Genomic Encyclopedia of Type Strains, Phase IV (KMG-IV): sequencing the most valuable type-strain genomes for metagenomic binning, comparative biology and taxonomic classification.</title>
        <authorList>
            <person name="Goeker M."/>
        </authorList>
    </citation>
    <scope>NUCLEOTIDE SEQUENCE [LARGE SCALE GENOMIC DNA]</scope>
    <source>
        <strain evidence="9 10">DSM 28102</strain>
    </source>
</reference>
<evidence type="ECO:0000256" key="7">
    <source>
        <dbReference type="SAM" id="MobiDB-lite"/>
    </source>
</evidence>
<keyword evidence="4" id="KW-0472">Membrane</keyword>
<comment type="subcellular location">
    <subcellularLocation>
        <location evidence="1">Membrane</location>
        <topology evidence="1">Single-pass membrane protein</topology>
    </subcellularLocation>
</comment>
<feature type="chain" id="PRO_5046593084" description="Lectin-like protein BA14k" evidence="8">
    <location>
        <begin position="29"/>
        <end position="226"/>
    </location>
</feature>
<keyword evidence="10" id="KW-1185">Reference proteome</keyword>
<protein>
    <recommendedName>
        <fullName evidence="3">Lectin-like protein BA14k</fullName>
    </recommendedName>
</protein>
<evidence type="ECO:0000313" key="10">
    <source>
        <dbReference type="Proteomes" id="UP001549164"/>
    </source>
</evidence>
<evidence type="ECO:0000313" key="9">
    <source>
        <dbReference type="EMBL" id="MET3600475.1"/>
    </source>
</evidence>
<proteinExistence type="inferred from homology"/>
<keyword evidence="5" id="KW-0430">Lectin</keyword>
<accession>A0ABV2IC25</accession>
<dbReference type="InterPro" id="IPR012413">
    <property type="entry name" value="BA14K"/>
</dbReference>
<dbReference type="EMBL" id="JBEPLY010000007">
    <property type="protein sequence ID" value="MET3600475.1"/>
    <property type="molecule type" value="Genomic_DNA"/>
</dbReference>
<evidence type="ECO:0000256" key="5">
    <source>
        <dbReference type="ARBA" id="ARBA00022734"/>
    </source>
</evidence>
<evidence type="ECO:0000256" key="4">
    <source>
        <dbReference type="ARBA" id="ARBA00022475"/>
    </source>
</evidence>
<feature type="signal peptide" evidence="8">
    <location>
        <begin position="1"/>
        <end position="28"/>
    </location>
</feature>
<comment type="caution">
    <text evidence="9">The sequence shown here is derived from an EMBL/GenBank/DDBJ whole genome shotgun (WGS) entry which is preliminary data.</text>
</comment>
<evidence type="ECO:0000256" key="8">
    <source>
        <dbReference type="SAM" id="SignalP"/>
    </source>
</evidence>
<gene>
    <name evidence="9" type="ORF">ABID12_002424</name>
</gene>
<organism evidence="9 10">
    <name type="scientific">Martelella mangrovi</name>
    <dbReference type="NCBI Taxonomy" id="1397477"/>
    <lineage>
        <taxon>Bacteria</taxon>
        <taxon>Pseudomonadati</taxon>
        <taxon>Pseudomonadota</taxon>
        <taxon>Alphaproteobacteria</taxon>
        <taxon>Hyphomicrobiales</taxon>
        <taxon>Aurantimonadaceae</taxon>
        <taxon>Martelella</taxon>
    </lineage>
</organism>
<sequence length="226" mass="23490">MFKTARKAFVTLVTAGMLASAAIVPAQARPMGGFHGGGMHFHGGGMPHAGGPAFHGGFPRGPGPALHGGLHRPPAFHPTGNPHWHGGPPHGHGGPPHGHGGPPHGHGGPHYGHGGPHHGHPPPPYRPYPVPYPVPAYGGPYGPYGPGWYGGPYWNNWGPALTFGAGALIGGGVAAAATSSNTAPAQAGINPKHYQWCEDHYKSYRASDNTYQPYHGPRKQCTSPYY</sequence>
<comment type="function">
    <text evidence="6">Has immunoglobulin-binding and hemagglutination properties, and can bind to mannose. Essential for virulence. May be involved in LPS biosynthesis or polysaccharide transport.</text>
</comment>
<dbReference type="Proteomes" id="UP001549164">
    <property type="component" value="Unassembled WGS sequence"/>
</dbReference>
<feature type="compositionally biased region" description="Low complexity" evidence="7">
    <location>
        <begin position="77"/>
        <end position="87"/>
    </location>
</feature>
<name>A0ABV2IC25_9HYPH</name>
<evidence type="ECO:0000256" key="3">
    <source>
        <dbReference type="ARBA" id="ARBA00020552"/>
    </source>
</evidence>
<dbReference type="Pfam" id="PF07886">
    <property type="entry name" value="BA14K"/>
    <property type="match status" value="1"/>
</dbReference>
<keyword evidence="8" id="KW-0732">Signal</keyword>
<comment type="similarity">
    <text evidence="2">Belongs to the BA14k family.</text>
</comment>
<evidence type="ECO:0000256" key="6">
    <source>
        <dbReference type="ARBA" id="ARBA00025321"/>
    </source>
</evidence>
<keyword evidence="4" id="KW-1003">Cell membrane</keyword>
<feature type="region of interest" description="Disordered" evidence="7">
    <location>
        <begin position="54"/>
        <end position="123"/>
    </location>
</feature>
<evidence type="ECO:0000256" key="2">
    <source>
        <dbReference type="ARBA" id="ARBA00010270"/>
    </source>
</evidence>
<feature type="compositionally biased region" description="Gly residues" evidence="7">
    <location>
        <begin position="88"/>
        <end position="114"/>
    </location>
</feature>